<evidence type="ECO:0000256" key="4">
    <source>
        <dbReference type="ARBA" id="ARBA00022989"/>
    </source>
</evidence>
<keyword evidence="5 6" id="KW-0472">Membrane</keyword>
<keyword evidence="4 6" id="KW-1133">Transmembrane helix</keyword>
<dbReference type="AlphaFoldDB" id="A0AAD5T8J3"/>
<feature type="transmembrane region" description="Helical" evidence="6">
    <location>
        <begin position="100"/>
        <end position="122"/>
    </location>
</feature>
<evidence type="ECO:0000313" key="7">
    <source>
        <dbReference type="EMBL" id="KAJ3132639.1"/>
    </source>
</evidence>
<dbReference type="PANTHER" id="PTHR30028:SF0">
    <property type="entry name" value="PROTEIN ALUMINUM SENSITIVE 3"/>
    <property type="match status" value="1"/>
</dbReference>
<gene>
    <name evidence="7" type="ORF">HK100_005154</name>
</gene>
<feature type="transmembrane region" description="Helical" evidence="6">
    <location>
        <begin position="20"/>
        <end position="42"/>
    </location>
</feature>
<name>A0AAD5T8J3_9FUNG</name>
<evidence type="ECO:0000256" key="6">
    <source>
        <dbReference type="SAM" id="Phobius"/>
    </source>
</evidence>
<reference evidence="7" key="1">
    <citation type="submission" date="2020-05" db="EMBL/GenBank/DDBJ databases">
        <title>Phylogenomic resolution of chytrid fungi.</title>
        <authorList>
            <person name="Stajich J.E."/>
            <person name="Amses K."/>
            <person name="Simmons R."/>
            <person name="Seto K."/>
            <person name="Myers J."/>
            <person name="Bonds A."/>
            <person name="Quandt C.A."/>
            <person name="Barry K."/>
            <person name="Liu P."/>
            <person name="Grigoriev I."/>
            <person name="Longcore J.E."/>
            <person name="James T.Y."/>
        </authorList>
    </citation>
    <scope>NUCLEOTIDE SEQUENCE</scope>
    <source>
        <strain evidence="7">JEL0513</strain>
    </source>
</reference>
<feature type="transmembrane region" description="Helical" evidence="6">
    <location>
        <begin position="148"/>
        <end position="171"/>
    </location>
</feature>
<comment type="subcellular location">
    <subcellularLocation>
        <location evidence="1">Membrane</location>
        <topology evidence="1">Multi-pass membrane protein</topology>
    </subcellularLocation>
</comment>
<proteinExistence type="inferred from homology"/>
<organism evidence="7 8">
    <name type="scientific">Physocladia obscura</name>
    <dbReference type="NCBI Taxonomy" id="109957"/>
    <lineage>
        <taxon>Eukaryota</taxon>
        <taxon>Fungi</taxon>
        <taxon>Fungi incertae sedis</taxon>
        <taxon>Chytridiomycota</taxon>
        <taxon>Chytridiomycota incertae sedis</taxon>
        <taxon>Chytridiomycetes</taxon>
        <taxon>Chytridiales</taxon>
        <taxon>Chytriomycetaceae</taxon>
        <taxon>Physocladia</taxon>
    </lineage>
</organism>
<protein>
    <submittedName>
        <fullName evidence="7">Uncharacterized protein</fullName>
    </submittedName>
</protein>
<evidence type="ECO:0000313" key="8">
    <source>
        <dbReference type="Proteomes" id="UP001211907"/>
    </source>
</evidence>
<dbReference type="InterPro" id="IPR005226">
    <property type="entry name" value="UPF0014_fam"/>
</dbReference>
<feature type="transmembrane region" description="Helical" evidence="6">
    <location>
        <begin position="74"/>
        <end position="93"/>
    </location>
</feature>
<evidence type="ECO:0000256" key="5">
    <source>
        <dbReference type="ARBA" id="ARBA00023136"/>
    </source>
</evidence>
<keyword evidence="3 6" id="KW-0812">Transmembrane</keyword>
<evidence type="ECO:0000256" key="2">
    <source>
        <dbReference type="ARBA" id="ARBA00005268"/>
    </source>
</evidence>
<comment type="similarity">
    <text evidence="2">Belongs to the UPF0014 family.</text>
</comment>
<evidence type="ECO:0000256" key="1">
    <source>
        <dbReference type="ARBA" id="ARBA00004141"/>
    </source>
</evidence>
<dbReference type="EMBL" id="JADGJH010000244">
    <property type="protein sequence ID" value="KAJ3132639.1"/>
    <property type="molecule type" value="Genomic_DNA"/>
</dbReference>
<dbReference type="PANTHER" id="PTHR30028">
    <property type="entry name" value="UPF0014 INNER MEMBRANE PROTEIN YBBM-RELATED"/>
    <property type="match status" value="1"/>
</dbReference>
<dbReference type="Proteomes" id="UP001211907">
    <property type="component" value="Unassembled WGS sequence"/>
</dbReference>
<evidence type="ECO:0000256" key="3">
    <source>
        <dbReference type="ARBA" id="ARBA00022692"/>
    </source>
</evidence>
<dbReference type="GO" id="GO:0005886">
    <property type="term" value="C:plasma membrane"/>
    <property type="evidence" value="ECO:0007669"/>
    <property type="project" value="TreeGrafter"/>
</dbReference>
<comment type="caution">
    <text evidence="7">The sequence shown here is derived from an EMBL/GenBank/DDBJ whole genome shotgun (WGS) entry which is preliminary data.</text>
</comment>
<accession>A0AAD5T8J3</accession>
<sequence length="326" mass="35349">MLNATCPTPPDSGHHLSTSNVAIGFTLILVNAGISSFLGLGISAQLFVAAFRCVVQLNLLGLVLKPVFDNDSWILVSCLSLGMATISALEITFNKTKARHYYMLPSVWICVVVSVFVASFLVNLTNPQNKLGNAFAIQADPWFSARQYIPILGMLLGNSLSTIALGLNSCLTQLENHKDRIEMDLSFGASRWEAIDPIARAAIQVALLPTITQMSVMGLISIPGMMTGQILGGANIDDAVRYQQIILFMITAASSLAVTSSCLVCLFVCVDAECRLRLDRIIKPVKYSGPWSVGRFINGISNCLCPCFSSRREGTEDERRPLVLNA</sequence>
<keyword evidence="8" id="KW-1185">Reference proteome</keyword>
<dbReference type="Pfam" id="PF03649">
    <property type="entry name" value="UPF0014"/>
    <property type="match status" value="1"/>
</dbReference>
<feature type="transmembrane region" description="Helical" evidence="6">
    <location>
        <begin position="245"/>
        <end position="270"/>
    </location>
</feature>
<feature type="transmembrane region" description="Helical" evidence="6">
    <location>
        <begin position="201"/>
        <end position="225"/>
    </location>
</feature>